<dbReference type="PROSITE" id="PS50041">
    <property type="entry name" value="C_TYPE_LECTIN_2"/>
    <property type="match status" value="4"/>
</dbReference>
<sequence length="621" mass="69606">MLRVFLLLTVLIGVFGDTVDLGCDPGWYPNGGYCYLFNTNKRVTHQQAADECNDYLATLVRVESANERTFLETTIPQFTSDGFWTDMTDLRFDGTSTGTGVWEWGGYEKVNMSTINWETYPTNNPKDSCGAINIQGLFQNWKCDQRLGYICELDVGQYGACPFGWMFGTRTCFLFSNTSDPSQLLTWTNAKAKCASMVSGNATGKLVTLDRPIDASYIVNEMPEIANSTVMYWTGLIKTATSWAWDGGDTYNAGYFSWAKEPDHINNNEHCAILKTDGKFSDQNCNRPMNYACRLGTTQQNTDFYMGCNGWTRAGHKCYMIYDGPKSSWTDASQICTKLGARLLKVESLDERDWIEWQLTDESHPNVYWSGLDDRDQICTKLGARLLKAVEGTYRWSDGTKANSSLIRWNQEPNSWFGDEDCAGIRQDGSYNDRDCFLHAPAICEYNDNSCPSGWVAWTSATTVCYYFSPLNSTFTWDEANSYCKSLAQSGKMVPTLLAVNSQGEMTFINNALSQQPLNPKSWWTGLNDVKNEGIWAYPDASNNPANMAVIPWNSQPNDKLGNKDCVMLGWSGRYMVSNCKSTIGFVCEKFPFGMNPNKASSRSLSTVMIAVVAAVVFILN</sequence>
<feature type="chain" id="PRO_5019810915" evidence="1">
    <location>
        <begin position="17"/>
        <end position="621"/>
    </location>
</feature>
<dbReference type="GO" id="GO:0030246">
    <property type="term" value="F:carbohydrate binding"/>
    <property type="evidence" value="ECO:0007669"/>
    <property type="project" value="UniProtKB-KW"/>
</dbReference>
<dbReference type="SUPFAM" id="SSF56436">
    <property type="entry name" value="C-type lectin-like"/>
    <property type="match status" value="4"/>
</dbReference>
<evidence type="ECO:0000256" key="1">
    <source>
        <dbReference type="SAM" id="SignalP"/>
    </source>
</evidence>
<dbReference type="PANTHER" id="PTHR22803">
    <property type="entry name" value="MANNOSE, PHOSPHOLIPASE, LECTIN RECEPTOR RELATED"/>
    <property type="match status" value="1"/>
</dbReference>
<dbReference type="Gene3D" id="3.10.100.10">
    <property type="entry name" value="Mannose-Binding Protein A, subunit A"/>
    <property type="match status" value="4"/>
</dbReference>
<name>A0A481T0T7_ARGPU</name>
<evidence type="ECO:0000313" key="3">
    <source>
        <dbReference type="EMBL" id="QBH74672.1"/>
    </source>
</evidence>
<proteinExistence type="evidence at transcript level"/>
<dbReference type="AlphaFoldDB" id="A0A481T0T7"/>
<feature type="domain" description="C-type lectin" evidence="2">
    <location>
        <begin position="30"/>
        <end position="152"/>
    </location>
</feature>
<accession>A0A481T0T7</accession>
<protein>
    <submittedName>
        <fullName evidence="3">C-type lectin-like protein</fullName>
    </submittedName>
</protein>
<keyword evidence="3" id="KW-0430">Lectin</keyword>
<evidence type="ECO:0000259" key="2">
    <source>
        <dbReference type="PROSITE" id="PS50041"/>
    </source>
</evidence>
<dbReference type="InterPro" id="IPR050111">
    <property type="entry name" value="C-type_lectin/snaclec_domain"/>
</dbReference>
<keyword evidence="1" id="KW-0732">Signal</keyword>
<organism evidence="3">
    <name type="scientific">Argopecten purpuratus</name>
    <name type="common">Chilean northern scallop</name>
    <dbReference type="NCBI Taxonomy" id="228297"/>
    <lineage>
        <taxon>Eukaryota</taxon>
        <taxon>Metazoa</taxon>
        <taxon>Spiralia</taxon>
        <taxon>Lophotrochozoa</taxon>
        <taxon>Mollusca</taxon>
        <taxon>Bivalvia</taxon>
        <taxon>Autobranchia</taxon>
        <taxon>Pteriomorphia</taxon>
        <taxon>Pectinida</taxon>
        <taxon>Pectinoidea</taxon>
        <taxon>Pectinidae</taxon>
        <taxon>Argopecten</taxon>
    </lineage>
</organism>
<dbReference type="InterPro" id="IPR016187">
    <property type="entry name" value="CTDL_fold"/>
</dbReference>
<dbReference type="SMART" id="SM00034">
    <property type="entry name" value="CLECT"/>
    <property type="match status" value="4"/>
</dbReference>
<dbReference type="InterPro" id="IPR001304">
    <property type="entry name" value="C-type_lectin-like"/>
</dbReference>
<dbReference type="CDD" id="cd00037">
    <property type="entry name" value="CLECT"/>
    <property type="match status" value="4"/>
</dbReference>
<feature type="signal peptide" evidence="1">
    <location>
        <begin position="1"/>
        <end position="16"/>
    </location>
</feature>
<feature type="domain" description="C-type lectin" evidence="2">
    <location>
        <begin position="465"/>
        <end position="589"/>
    </location>
</feature>
<feature type="domain" description="C-type lectin" evidence="2">
    <location>
        <begin position="314"/>
        <end position="445"/>
    </location>
</feature>
<dbReference type="EMBL" id="MH732642">
    <property type="protein sequence ID" value="QBH74672.1"/>
    <property type="molecule type" value="mRNA"/>
</dbReference>
<reference evidence="3" key="1">
    <citation type="submission" date="2018-08" db="EMBL/GenBank/DDBJ databases">
        <title>De novo assembly, characterization of tissue-specific transcriptome of the scallop Argopecten purpuratus and identification of immune related genes.</title>
        <authorList>
            <person name="Flores-Herrera P."/>
            <person name="Farlora R."/>
            <person name="Brokordt K."/>
            <person name="Schmitt P."/>
        </authorList>
    </citation>
    <scope>NUCLEOTIDE SEQUENCE</scope>
</reference>
<feature type="domain" description="C-type lectin" evidence="2">
    <location>
        <begin position="172"/>
        <end position="294"/>
    </location>
</feature>
<dbReference type="InterPro" id="IPR016186">
    <property type="entry name" value="C-type_lectin-like/link_sf"/>
</dbReference>
<dbReference type="Pfam" id="PF00059">
    <property type="entry name" value="Lectin_C"/>
    <property type="match status" value="4"/>
</dbReference>